<feature type="transmembrane region" description="Helical" evidence="6">
    <location>
        <begin position="394"/>
        <end position="413"/>
    </location>
</feature>
<keyword evidence="5 6" id="KW-0472">Membrane</keyword>
<evidence type="ECO:0000259" key="7">
    <source>
        <dbReference type="Pfam" id="PF02687"/>
    </source>
</evidence>
<dbReference type="InterPro" id="IPR051125">
    <property type="entry name" value="ABC-4/HrtB_transporter"/>
</dbReference>
<dbReference type="PANTHER" id="PTHR43738">
    <property type="entry name" value="ABC TRANSPORTER, MEMBRANE PROTEIN"/>
    <property type="match status" value="1"/>
</dbReference>
<comment type="caution">
    <text evidence="9">The sequence shown here is derived from an EMBL/GenBank/DDBJ whole genome shotgun (WGS) entry which is preliminary data.</text>
</comment>
<dbReference type="Pfam" id="PF02687">
    <property type="entry name" value="FtsX"/>
    <property type="match status" value="1"/>
</dbReference>
<keyword evidence="10" id="KW-1185">Reference proteome</keyword>
<keyword evidence="2" id="KW-1003">Cell membrane</keyword>
<feature type="transmembrane region" description="Helical" evidence="6">
    <location>
        <begin position="302"/>
        <end position="323"/>
    </location>
</feature>
<protein>
    <submittedName>
        <fullName evidence="9">ABC transporter permease</fullName>
    </submittedName>
</protein>
<proteinExistence type="predicted"/>
<dbReference type="GO" id="GO:0005886">
    <property type="term" value="C:plasma membrane"/>
    <property type="evidence" value="ECO:0007669"/>
    <property type="project" value="UniProtKB-SubCell"/>
</dbReference>
<dbReference type="EMBL" id="JABBGA010000001">
    <property type="protein sequence ID" value="NML24523.1"/>
    <property type="molecule type" value="Genomic_DNA"/>
</dbReference>
<dbReference type="PANTHER" id="PTHR43738:SF2">
    <property type="entry name" value="ABC TRANSPORTER PERMEASE"/>
    <property type="match status" value="1"/>
</dbReference>
<evidence type="ECO:0000256" key="3">
    <source>
        <dbReference type="ARBA" id="ARBA00022692"/>
    </source>
</evidence>
<organism evidence="9 10">
    <name type="scientific">Zoogloea dura</name>
    <dbReference type="NCBI Taxonomy" id="2728840"/>
    <lineage>
        <taxon>Bacteria</taxon>
        <taxon>Pseudomonadati</taxon>
        <taxon>Pseudomonadota</taxon>
        <taxon>Betaproteobacteria</taxon>
        <taxon>Rhodocyclales</taxon>
        <taxon>Zoogloeaceae</taxon>
        <taxon>Zoogloea</taxon>
    </lineage>
</organism>
<feature type="transmembrane region" description="Helical" evidence="6">
    <location>
        <begin position="344"/>
        <end position="374"/>
    </location>
</feature>
<dbReference type="AlphaFoldDB" id="A0A848G252"/>
<feature type="domain" description="MacB-like periplasmic core" evidence="8">
    <location>
        <begin position="20"/>
        <end position="216"/>
    </location>
</feature>
<evidence type="ECO:0000256" key="1">
    <source>
        <dbReference type="ARBA" id="ARBA00004651"/>
    </source>
</evidence>
<keyword evidence="3 6" id="KW-0812">Transmembrane</keyword>
<evidence type="ECO:0000313" key="9">
    <source>
        <dbReference type="EMBL" id="NML24523.1"/>
    </source>
</evidence>
<evidence type="ECO:0000256" key="4">
    <source>
        <dbReference type="ARBA" id="ARBA00022989"/>
    </source>
</evidence>
<dbReference type="Pfam" id="PF12704">
    <property type="entry name" value="MacB_PCD"/>
    <property type="match status" value="1"/>
</dbReference>
<gene>
    <name evidence="9" type="ORF">HHL15_02105</name>
</gene>
<dbReference type="RefSeq" id="WP_169144145.1">
    <property type="nucleotide sequence ID" value="NZ_JABBGA010000001.1"/>
</dbReference>
<comment type="subcellular location">
    <subcellularLocation>
        <location evidence="1">Cell membrane</location>
        <topology evidence="1">Multi-pass membrane protein</topology>
    </subcellularLocation>
</comment>
<evidence type="ECO:0000256" key="5">
    <source>
        <dbReference type="ARBA" id="ARBA00023136"/>
    </source>
</evidence>
<name>A0A848G252_9RHOO</name>
<reference evidence="9 10" key="1">
    <citation type="submission" date="2020-04" db="EMBL/GenBank/DDBJ databases">
        <title>Zoogloea sp. G-4-1-14 isolated from soil.</title>
        <authorList>
            <person name="Dahal R.H."/>
        </authorList>
    </citation>
    <scope>NUCLEOTIDE SEQUENCE [LARGE SCALE GENOMIC DNA]</scope>
    <source>
        <strain evidence="9 10">G-4-1-14</strain>
    </source>
</reference>
<evidence type="ECO:0000313" key="10">
    <source>
        <dbReference type="Proteomes" id="UP000580043"/>
    </source>
</evidence>
<feature type="domain" description="ABC3 transporter permease C-terminal" evidence="7">
    <location>
        <begin position="303"/>
        <end position="419"/>
    </location>
</feature>
<dbReference type="Proteomes" id="UP000580043">
    <property type="component" value="Unassembled WGS sequence"/>
</dbReference>
<evidence type="ECO:0000259" key="8">
    <source>
        <dbReference type="Pfam" id="PF12704"/>
    </source>
</evidence>
<dbReference type="InterPro" id="IPR003838">
    <property type="entry name" value="ABC3_permease_C"/>
</dbReference>
<keyword evidence="4 6" id="KW-1133">Transmembrane helix</keyword>
<sequence>MRAILDLALASAWNRRTSLALACLSITLATALVLAVGRMGESARRDLSRTSAGVDLVVGPRGGTLPLLLRALFHMGEATATMQWESHVKLARDPRVAWSVPLALGDTHGGYPVIGTTAAYFQHMRNADGAPLALSAGRPFAGLFEAVIGAEVARRLGYQTGTSLILSHGSSLPDTHDGHDDQRTSTHQDKPFRVVGVLAPAASPVDRSVLIGLDSLTALHLDWQGGVPIPGLHIPAEQVGKFDLRPRSLDAVLIGLHQRTDALRLQRQIAEAPGEALMAILPGPGLDSLWQLLGQIERTLKALGGLVTLVSLTGLVAVILAGLGERRRELAILRAVGAGVRHVVALLMVEAFALTITGLLAGLALVEAGGLLLTPWLRLHYGLGWHVGPRGHEIALLALLLAAGSLAGLIPAWRAARLSIADGLTPRL</sequence>
<evidence type="ECO:0000256" key="6">
    <source>
        <dbReference type="SAM" id="Phobius"/>
    </source>
</evidence>
<evidence type="ECO:0000256" key="2">
    <source>
        <dbReference type="ARBA" id="ARBA00022475"/>
    </source>
</evidence>
<dbReference type="InterPro" id="IPR025857">
    <property type="entry name" value="MacB_PCD"/>
</dbReference>
<accession>A0A848G252</accession>